<name>A0A9N9Y7I6_9HYPO</name>
<dbReference type="PANTHER" id="PTHR33112:SF10">
    <property type="entry name" value="TOL"/>
    <property type="match status" value="1"/>
</dbReference>
<evidence type="ECO:0000259" key="1">
    <source>
        <dbReference type="Pfam" id="PF06985"/>
    </source>
</evidence>
<sequence length="724" mass="83096">MRFDLKTLPYPADASDLTAASDPAFCYTCVNLHPVSASAMSASTVVVMDMQDTTKKVDRARQLLSGFESQSISPTETLRAWELQIRLADLKDSCLAGCITCLLLKEVLIKVPNGHFDWDDPALYIAVIFCDKTVLRISVARDRDHYEEYSWDFGMPHRMLHNEPHMEEYQVYTLPTSPCPWPTLGCLMNVEEPRWRMRRKLRGLAAHISSDPTSPDFIEKVQNWINSCKENHPICINAEKSTYQPHLPEKIISLGPESNMDIQLIEAYDLPQEPYIVLHDQQEETNFSSLFECQGPEDDFVEVPYNALPRAFQDAILVCRKLGVKYLWINDLCKIDDDEDWEIKTEKKAMVYNNAELVLMLTGLVDGNDGFLCPRRPPTIISGTWPDGRPFEIYARPHEPLHDPDTMEWLKGKPSQHASRAESFRQQLLPRRRLWFTKGEAIFDCLTSTSCECGSFLDSEKDLYLPLRRILKPGAKHIIKTDDSRIYHEQWRNLVVKLSQLETRDSPCDLASISHLASRWANGYTGRYLAGLWEHDLVNHLRWYQSHEKIPDEEPEVCQAPSYLGPSWSWTAVSGKKITWGDATFRGTESFVTIDLSRTECDVSSVSPFGPVTSGHIFLTGKILKAKVGSSRQWYWVDKVPKDDLPSPQHVFYLRLCTKSLTINSWDDDCALILVPATANDLIRQRREVQVSKHVYKRIGLTNTYQHWALHHERDAEEVSMYLI</sequence>
<dbReference type="Proteomes" id="UP000754883">
    <property type="component" value="Unassembled WGS sequence"/>
</dbReference>
<organism evidence="2 3">
    <name type="scientific">Clonostachys byssicola</name>
    <dbReference type="NCBI Taxonomy" id="160290"/>
    <lineage>
        <taxon>Eukaryota</taxon>
        <taxon>Fungi</taxon>
        <taxon>Dikarya</taxon>
        <taxon>Ascomycota</taxon>
        <taxon>Pezizomycotina</taxon>
        <taxon>Sordariomycetes</taxon>
        <taxon>Hypocreomycetidae</taxon>
        <taxon>Hypocreales</taxon>
        <taxon>Bionectriaceae</taxon>
        <taxon>Clonostachys</taxon>
    </lineage>
</organism>
<gene>
    <name evidence="2" type="ORF">CBYS24578_00007154</name>
</gene>
<dbReference type="InterPro" id="IPR010730">
    <property type="entry name" value="HET"/>
</dbReference>
<feature type="domain" description="Heterokaryon incompatibility" evidence="1">
    <location>
        <begin position="305"/>
        <end position="378"/>
    </location>
</feature>
<dbReference type="EMBL" id="CABFNO020001476">
    <property type="protein sequence ID" value="CAG9990928.1"/>
    <property type="molecule type" value="Genomic_DNA"/>
</dbReference>
<evidence type="ECO:0000313" key="3">
    <source>
        <dbReference type="Proteomes" id="UP000754883"/>
    </source>
</evidence>
<reference evidence="3" key="1">
    <citation type="submission" date="2019-06" db="EMBL/GenBank/DDBJ databases">
        <authorList>
            <person name="Broberg M."/>
        </authorList>
    </citation>
    <scope>NUCLEOTIDE SEQUENCE [LARGE SCALE GENOMIC DNA]</scope>
</reference>
<dbReference type="Pfam" id="PF06985">
    <property type="entry name" value="HET"/>
    <property type="match status" value="1"/>
</dbReference>
<dbReference type="PANTHER" id="PTHR33112">
    <property type="entry name" value="DOMAIN PROTEIN, PUTATIVE-RELATED"/>
    <property type="match status" value="1"/>
</dbReference>
<accession>A0A9N9Y7I6</accession>
<dbReference type="OrthoDB" id="8300194at2759"/>
<evidence type="ECO:0000313" key="2">
    <source>
        <dbReference type="EMBL" id="CAG9990928.1"/>
    </source>
</evidence>
<comment type="caution">
    <text evidence="2">The sequence shown here is derived from an EMBL/GenBank/DDBJ whole genome shotgun (WGS) entry which is preliminary data.</text>
</comment>
<protein>
    <recommendedName>
        <fullName evidence="1">Heterokaryon incompatibility domain-containing protein</fullName>
    </recommendedName>
</protein>
<proteinExistence type="predicted"/>
<keyword evidence="3" id="KW-1185">Reference proteome</keyword>
<reference evidence="2 3" key="2">
    <citation type="submission" date="2021-10" db="EMBL/GenBank/DDBJ databases">
        <authorList>
            <person name="Piombo E."/>
        </authorList>
    </citation>
    <scope>NUCLEOTIDE SEQUENCE [LARGE SCALE GENOMIC DNA]</scope>
</reference>
<dbReference type="AlphaFoldDB" id="A0A9N9Y7I6"/>